<feature type="transmembrane region" description="Helical" evidence="5">
    <location>
        <begin position="313"/>
        <end position="335"/>
    </location>
</feature>
<keyword evidence="3 5" id="KW-1133">Transmembrane helix</keyword>
<dbReference type="KEGG" id="cgk:CGERO_07150"/>
<dbReference type="PANTHER" id="PTHR23531">
    <property type="entry name" value="QUINOLENE RESISTANCE PROTEIN NORA"/>
    <property type="match status" value="1"/>
</dbReference>
<feature type="transmembrane region" description="Helical" evidence="5">
    <location>
        <begin position="341"/>
        <end position="358"/>
    </location>
</feature>
<keyword evidence="2 5" id="KW-0812">Transmembrane</keyword>
<evidence type="ECO:0000256" key="5">
    <source>
        <dbReference type="SAM" id="Phobius"/>
    </source>
</evidence>
<dbReference type="InterPro" id="IPR036259">
    <property type="entry name" value="MFS_trans_sf"/>
</dbReference>
<feature type="transmembrane region" description="Helical" evidence="5">
    <location>
        <begin position="280"/>
        <end position="301"/>
    </location>
</feature>
<keyword evidence="8" id="KW-1185">Reference proteome</keyword>
<dbReference type="GO" id="GO:0005886">
    <property type="term" value="C:plasma membrane"/>
    <property type="evidence" value="ECO:0007669"/>
    <property type="project" value="UniProtKB-SubCell"/>
</dbReference>
<feature type="transmembrane region" description="Helical" evidence="5">
    <location>
        <begin position="182"/>
        <end position="203"/>
    </location>
</feature>
<dbReference type="InterPro" id="IPR011701">
    <property type="entry name" value="MFS"/>
</dbReference>
<reference evidence="7 8" key="1">
    <citation type="submission" date="2018-11" db="EMBL/GenBank/DDBJ databases">
        <authorList>
            <person name="Kleinhagauer T."/>
            <person name="Glaeser S.P."/>
            <person name="Spergser J."/>
            <person name="Ruckert C."/>
            <person name="Kaempfer P."/>
            <person name="Busse H.-J."/>
        </authorList>
    </citation>
    <scope>NUCLEOTIDE SEQUENCE [LARGE SCALE GENOMIC DNA]</scope>
    <source>
        <strain evidence="7 8">W8</strain>
    </source>
</reference>
<dbReference type="PROSITE" id="PS50850">
    <property type="entry name" value="MFS"/>
    <property type="match status" value="1"/>
</dbReference>
<evidence type="ECO:0000256" key="3">
    <source>
        <dbReference type="ARBA" id="ARBA00022989"/>
    </source>
</evidence>
<dbReference type="AlphaFoldDB" id="A0A3G6J5L7"/>
<feature type="transmembrane region" description="Helical" evidence="5">
    <location>
        <begin position="153"/>
        <end position="176"/>
    </location>
</feature>
<dbReference type="OrthoDB" id="5189108at2"/>
<dbReference type="EMBL" id="CP033897">
    <property type="protein sequence ID" value="AZA11730.1"/>
    <property type="molecule type" value="Genomic_DNA"/>
</dbReference>
<name>A0A3G6J5L7_9CORY</name>
<dbReference type="Pfam" id="PF07690">
    <property type="entry name" value="MFS_1"/>
    <property type="match status" value="1"/>
</dbReference>
<dbReference type="InterPro" id="IPR020846">
    <property type="entry name" value="MFS_dom"/>
</dbReference>
<sequence>MSSGGDPIATTVQERTERSTALGVLKLPGLMPTIIAVAAAFATFSILLPVIPLAVISNGGTESLAGMATGVFMAITVLSQLNTNKAVQCFGYRPVMLVAALLLGLPSLWHIVSFDPVSVLVVAGLRGVGFGALCVAQYSLVGQLVPAGMLGKASGLIGVFVGTSQMLFLPVGLWLIDVGVPMAIVLSLAAAAAFVAAVMCIWIPSVEPEKPQQWTPEMDPATTKVSLRRRVTMRVVRRPRANGMKVTIAPAIALASVSMGFGAVSSFLPASVREADPVSGASVAGMMLSIVGFAQLVSRYISGSIADRQNKAGLGMLPGLALSSLGMLGMCVVLVYSLPFFLLVIAALAFGAGFGLVQNDALLEMFLRVPRERLGSASTVWNASFDAGTGVGAIVLGMVAHAHGYVGAFLVGALLVVIGIVAEVVDRIRRKRALLAAAQQ</sequence>
<feature type="transmembrane region" description="Helical" evidence="5">
    <location>
        <begin position="118"/>
        <end position="141"/>
    </location>
</feature>
<feature type="transmembrane region" description="Helical" evidence="5">
    <location>
        <begin position="246"/>
        <end position="268"/>
    </location>
</feature>
<dbReference type="SUPFAM" id="SSF103473">
    <property type="entry name" value="MFS general substrate transporter"/>
    <property type="match status" value="1"/>
</dbReference>
<protein>
    <submittedName>
        <fullName evidence="7">Putative transporter</fullName>
    </submittedName>
</protein>
<feature type="transmembrane region" description="Helical" evidence="5">
    <location>
        <begin position="63"/>
        <end position="83"/>
    </location>
</feature>
<organism evidence="7 8">
    <name type="scientific">Corynebacterium gerontici</name>
    <dbReference type="NCBI Taxonomy" id="2079234"/>
    <lineage>
        <taxon>Bacteria</taxon>
        <taxon>Bacillati</taxon>
        <taxon>Actinomycetota</taxon>
        <taxon>Actinomycetes</taxon>
        <taxon>Mycobacteriales</taxon>
        <taxon>Corynebacteriaceae</taxon>
        <taxon>Corynebacterium</taxon>
    </lineage>
</organism>
<evidence type="ECO:0000256" key="1">
    <source>
        <dbReference type="ARBA" id="ARBA00004651"/>
    </source>
</evidence>
<evidence type="ECO:0000313" key="7">
    <source>
        <dbReference type="EMBL" id="AZA11730.1"/>
    </source>
</evidence>
<feature type="transmembrane region" description="Helical" evidence="5">
    <location>
        <begin position="34"/>
        <end position="57"/>
    </location>
</feature>
<gene>
    <name evidence="7" type="ORF">CGERO_07150</name>
</gene>
<dbReference type="GO" id="GO:0022857">
    <property type="term" value="F:transmembrane transporter activity"/>
    <property type="evidence" value="ECO:0007669"/>
    <property type="project" value="InterPro"/>
</dbReference>
<evidence type="ECO:0000259" key="6">
    <source>
        <dbReference type="PROSITE" id="PS50850"/>
    </source>
</evidence>
<feature type="transmembrane region" description="Helical" evidence="5">
    <location>
        <begin position="405"/>
        <end position="425"/>
    </location>
</feature>
<evidence type="ECO:0000313" key="8">
    <source>
        <dbReference type="Proteomes" id="UP000271587"/>
    </source>
</evidence>
<accession>A0A3G6J5L7</accession>
<dbReference type="Gene3D" id="1.20.1250.20">
    <property type="entry name" value="MFS general substrate transporter like domains"/>
    <property type="match status" value="1"/>
</dbReference>
<dbReference type="Proteomes" id="UP000271587">
    <property type="component" value="Chromosome"/>
</dbReference>
<keyword evidence="4 5" id="KW-0472">Membrane</keyword>
<dbReference type="PANTHER" id="PTHR23531:SF1">
    <property type="entry name" value="QUINOLENE RESISTANCE PROTEIN NORA"/>
    <property type="match status" value="1"/>
</dbReference>
<dbReference type="InterPro" id="IPR052714">
    <property type="entry name" value="MFS_Exporter"/>
</dbReference>
<feature type="domain" description="Major facilitator superfamily (MFS) profile" evidence="6">
    <location>
        <begin position="21"/>
        <end position="431"/>
    </location>
</feature>
<evidence type="ECO:0000256" key="2">
    <source>
        <dbReference type="ARBA" id="ARBA00022692"/>
    </source>
</evidence>
<comment type="subcellular location">
    <subcellularLocation>
        <location evidence="1">Cell membrane</location>
        <topology evidence="1">Multi-pass membrane protein</topology>
    </subcellularLocation>
</comment>
<evidence type="ECO:0000256" key="4">
    <source>
        <dbReference type="ARBA" id="ARBA00023136"/>
    </source>
</evidence>
<proteinExistence type="predicted"/>
<feature type="transmembrane region" description="Helical" evidence="5">
    <location>
        <begin position="95"/>
        <end position="112"/>
    </location>
</feature>